<reference evidence="1" key="1">
    <citation type="submission" date="2021-06" db="EMBL/GenBank/DDBJ databases">
        <title>Comparative genomics, transcriptomics and evolutionary studies reveal genomic signatures of adaptation to plant cell wall in hemibiotrophic fungi.</title>
        <authorList>
            <consortium name="DOE Joint Genome Institute"/>
            <person name="Baroncelli R."/>
            <person name="Diaz J.F."/>
            <person name="Benocci T."/>
            <person name="Peng M."/>
            <person name="Battaglia E."/>
            <person name="Haridas S."/>
            <person name="Andreopoulos W."/>
            <person name="Labutti K."/>
            <person name="Pangilinan J."/>
            <person name="Floch G.L."/>
            <person name="Makela M.R."/>
            <person name="Henrissat B."/>
            <person name="Grigoriev I.V."/>
            <person name="Crouch J.A."/>
            <person name="De Vries R.P."/>
            <person name="Sukno S.A."/>
            <person name="Thon M.R."/>
        </authorList>
    </citation>
    <scope>NUCLEOTIDE SEQUENCE</scope>
    <source>
        <strain evidence="1">CBS 193.32</strain>
    </source>
</reference>
<organism evidence="1 2">
    <name type="scientific">Colletotrichum godetiae</name>
    <dbReference type="NCBI Taxonomy" id="1209918"/>
    <lineage>
        <taxon>Eukaryota</taxon>
        <taxon>Fungi</taxon>
        <taxon>Dikarya</taxon>
        <taxon>Ascomycota</taxon>
        <taxon>Pezizomycotina</taxon>
        <taxon>Sordariomycetes</taxon>
        <taxon>Hypocreomycetidae</taxon>
        <taxon>Glomerellales</taxon>
        <taxon>Glomerellaceae</taxon>
        <taxon>Colletotrichum</taxon>
        <taxon>Colletotrichum acutatum species complex</taxon>
    </lineage>
</organism>
<dbReference type="GeneID" id="85463786"/>
<gene>
    <name evidence="1" type="ORF">BDP55DRAFT_727177</name>
</gene>
<protein>
    <submittedName>
        <fullName evidence="1">Uncharacterized protein</fullName>
    </submittedName>
</protein>
<name>A0AAJ0EXL3_9PEZI</name>
<dbReference type="EMBL" id="JAHMHR010000014">
    <property type="protein sequence ID" value="KAK1687776.1"/>
    <property type="molecule type" value="Genomic_DNA"/>
</dbReference>
<keyword evidence="2" id="KW-1185">Reference proteome</keyword>
<comment type="caution">
    <text evidence="1">The sequence shown here is derived from an EMBL/GenBank/DDBJ whole genome shotgun (WGS) entry which is preliminary data.</text>
</comment>
<evidence type="ECO:0000313" key="2">
    <source>
        <dbReference type="Proteomes" id="UP001224890"/>
    </source>
</evidence>
<accession>A0AAJ0EXL3</accession>
<dbReference type="AlphaFoldDB" id="A0AAJ0EXL3"/>
<dbReference type="RefSeq" id="XP_060431471.1">
    <property type="nucleotide sequence ID" value="XM_060579260.1"/>
</dbReference>
<sequence>MSTASTVVFCSSLRQRPEWAPVISLLTSNTPPFQESRLNTHDIALPISQNRSYRVILLSPKDVGQQATEKRLERLYSLDGGRNIAVIFLIGEVVHQADAIRAFMEFKIDLMEKKLDLLAVPLTSYMELPSTLACVRKMLAAVLPALEPVFGSSSFLSLTQNPSIALIPYMAGSNRPLSEHSANLLSEVGQSPREIAALAGTEEGRVRILDVLGPQDGQAILGFLALERFA</sequence>
<proteinExistence type="predicted"/>
<evidence type="ECO:0000313" key="1">
    <source>
        <dbReference type="EMBL" id="KAK1687776.1"/>
    </source>
</evidence>
<dbReference type="Proteomes" id="UP001224890">
    <property type="component" value="Unassembled WGS sequence"/>
</dbReference>